<reference evidence="9" key="1">
    <citation type="submission" date="2019-08" db="EMBL/GenBank/DDBJ databases">
        <authorList>
            <person name="Kucharzyk K."/>
            <person name="Murdoch R.W."/>
            <person name="Higgins S."/>
            <person name="Loffler F."/>
        </authorList>
    </citation>
    <scope>NUCLEOTIDE SEQUENCE</scope>
</reference>
<evidence type="ECO:0000256" key="6">
    <source>
        <dbReference type="ARBA" id="ARBA00022989"/>
    </source>
</evidence>
<comment type="caution">
    <text evidence="9">The sequence shown here is derived from an EMBL/GenBank/DDBJ whole genome shotgun (WGS) entry which is preliminary data.</text>
</comment>
<keyword evidence="6 8" id="KW-1133">Transmembrane helix</keyword>
<evidence type="ECO:0000256" key="8">
    <source>
        <dbReference type="SAM" id="Phobius"/>
    </source>
</evidence>
<keyword evidence="4" id="KW-1003">Cell membrane</keyword>
<dbReference type="AlphaFoldDB" id="A0A644XE15"/>
<feature type="transmembrane region" description="Helical" evidence="8">
    <location>
        <begin position="243"/>
        <end position="264"/>
    </location>
</feature>
<protein>
    <recommendedName>
        <fullName evidence="10">Transporter YfdV</fullName>
    </recommendedName>
</protein>
<feature type="transmembrane region" description="Helical" evidence="8">
    <location>
        <begin position="173"/>
        <end position="197"/>
    </location>
</feature>
<feature type="transmembrane region" description="Helical" evidence="8">
    <location>
        <begin position="114"/>
        <end position="133"/>
    </location>
</feature>
<evidence type="ECO:0008006" key="10">
    <source>
        <dbReference type="Google" id="ProtNLM"/>
    </source>
</evidence>
<evidence type="ECO:0000256" key="3">
    <source>
        <dbReference type="ARBA" id="ARBA00022448"/>
    </source>
</evidence>
<keyword evidence="3" id="KW-0813">Transport</keyword>
<evidence type="ECO:0000256" key="4">
    <source>
        <dbReference type="ARBA" id="ARBA00022475"/>
    </source>
</evidence>
<keyword evidence="7 8" id="KW-0472">Membrane</keyword>
<evidence type="ECO:0000256" key="7">
    <source>
        <dbReference type="ARBA" id="ARBA00023136"/>
    </source>
</evidence>
<dbReference type="PANTHER" id="PTHR36838:SF4">
    <property type="entry name" value="AUXIN EFFLUX CARRIER FAMILY PROTEIN"/>
    <property type="match status" value="1"/>
</dbReference>
<dbReference type="GO" id="GO:0055085">
    <property type="term" value="P:transmembrane transport"/>
    <property type="evidence" value="ECO:0007669"/>
    <property type="project" value="InterPro"/>
</dbReference>
<organism evidence="9">
    <name type="scientific">bioreactor metagenome</name>
    <dbReference type="NCBI Taxonomy" id="1076179"/>
    <lineage>
        <taxon>unclassified sequences</taxon>
        <taxon>metagenomes</taxon>
        <taxon>ecological metagenomes</taxon>
    </lineage>
</organism>
<name>A0A644XE15_9ZZZZ</name>
<keyword evidence="5 8" id="KW-0812">Transmembrane</keyword>
<feature type="transmembrane region" description="Helical" evidence="8">
    <location>
        <begin position="217"/>
        <end position="237"/>
    </location>
</feature>
<feature type="transmembrane region" description="Helical" evidence="8">
    <location>
        <begin position="329"/>
        <end position="352"/>
    </location>
</feature>
<feature type="transmembrane region" description="Helical" evidence="8">
    <location>
        <begin position="276"/>
        <end position="297"/>
    </location>
</feature>
<dbReference type="GO" id="GO:0005886">
    <property type="term" value="C:plasma membrane"/>
    <property type="evidence" value="ECO:0007669"/>
    <property type="project" value="UniProtKB-SubCell"/>
</dbReference>
<evidence type="ECO:0000256" key="1">
    <source>
        <dbReference type="ARBA" id="ARBA00004651"/>
    </source>
</evidence>
<dbReference type="EMBL" id="VSSQ01002230">
    <property type="protein sequence ID" value="MPM14137.1"/>
    <property type="molecule type" value="Genomic_DNA"/>
</dbReference>
<evidence type="ECO:0000256" key="5">
    <source>
        <dbReference type="ARBA" id="ARBA00022692"/>
    </source>
</evidence>
<dbReference type="InterPro" id="IPR038770">
    <property type="entry name" value="Na+/solute_symporter_sf"/>
</dbReference>
<feature type="transmembrane region" description="Helical" evidence="8">
    <location>
        <begin position="50"/>
        <end position="71"/>
    </location>
</feature>
<dbReference type="PANTHER" id="PTHR36838">
    <property type="entry name" value="AUXIN EFFLUX CARRIER FAMILY PROTEIN"/>
    <property type="match status" value="1"/>
</dbReference>
<proteinExistence type="inferred from homology"/>
<comment type="subcellular location">
    <subcellularLocation>
        <location evidence="1">Cell membrane</location>
        <topology evidence="1">Multi-pass membrane protein</topology>
    </subcellularLocation>
</comment>
<comment type="similarity">
    <text evidence="2">Belongs to the auxin efflux carrier (TC 2.A.69) family.</text>
</comment>
<dbReference type="Gene3D" id="1.20.1530.20">
    <property type="match status" value="1"/>
</dbReference>
<evidence type="ECO:0000256" key="2">
    <source>
        <dbReference type="ARBA" id="ARBA00010145"/>
    </source>
</evidence>
<gene>
    <name evidence="9" type="ORF">SDC9_60497</name>
</gene>
<dbReference type="InterPro" id="IPR004776">
    <property type="entry name" value="Mem_transp_PIN-like"/>
</dbReference>
<accession>A0A644XE15</accession>
<dbReference type="Pfam" id="PF03547">
    <property type="entry name" value="Mem_trans"/>
    <property type="match status" value="1"/>
</dbReference>
<feature type="transmembrane region" description="Helical" evidence="8">
    <location>
        <begin position="12"/>
        <end position="30"/>
    </location>
</feature>
<evidence type="ECO:0000313" key="9">
    <source>
        <dbReference type="EMBL" id="MPM14137.1"/>
    </source>
</evidence>
<sequence>MKVHGQAISVPSPTVYGTLIILIDSAFHYSSRLRNNIYTSRNGEDQLENFPIALNAVMPLLLYMLIGQGLLRARLLDGTTYQNLNNAIFRFFLPINLLMNVYEADVRSTFRVDVLLFAVGLTLSIFFLFALFIPRIEKDNAKRGVMLQGTFRSNFVLFGLPIATSLLSESQLGMTSILIAVIVPLNNVLSVVALSIFSDHKIQPGRILLDILKNPMFIGTIIGILISLSGLKFPLFLDDTLSGIKGLVTPLALIVMGGTFRFDALNNARIQLAMTVFFKLVLIPIIGLTLAVLYGLTRENLVPMMTMLGGPTAVSSYTMAQQMGGDPDLASQIVVFTTIFSMFSLVVFITVLKSLFLI</sequence>